<protein>
    <submittedName>
        <fullName evidence="1">Uncharacterized protein</fullName>
    </submittedName>
</protein>
<name>A0ABN2FQI7_9ACTN</name>
<dbReference type="EMBL" id="BAAANE010000010">
    <property type="protein sequence ID" value="GAA1656669.1"/>
    <property type="molecule type" value="Genomic_DNA"/>
</dbReference>
<organism evidence="1 2">
    <name type="scientific">Kribbella alba</name>
    <dbReference type="NCBI Taxonomy" id="190197"/>
    <lineage>
        <taxon>Bacteria</taxon>
        <taxon>Bacillati</taxon>
        <taxon>Actinomycetota</taxon>
        <taxon>Actinomycetes</taxon>
        <taxon>Propionibacteriales</taxon>
        <taxon>Kribbellaceae</taxon>
        <taxon>Kribbella</taxon>
    </lineage>
</organism>
<reference evidence="1 2" key="1">
    <citation type="journal article" date="2019" name="Int. J. Syst. Evol. Microbiol.">
        <title>The Global Catalogue of Microorganisms (GCM) 10K type strain sequencing project: providing services to taxonomists for standard genome sequencing and annotation.</title>
        <authorList>
            <consortium name="The Broad Institute Genomics Platform"/>
            <consortium name="The Broad Institute Genome Sequencing Center for Infectious Disease"/>
            <person name="Wu L."/>
            <person name="Ma J."/>
        </authorList>
    </citation>
    <scope>NUCLEOTIDE SEQUENCE [LARGE SCALE GENOMIC DNA]</scope>
    <source>
        <strain evidence="1 2">JCM 14306</strain>
    </source>
</reference>
<accession>A0ABN2FQI7</accession>
<proteinExistence type="predicted"/>
<sequence length="136" mass="14141">MDRQNMAQQKPRLFLLVRHTHVSGLRGTGTLAEGVEWSDGAVTLRWRGRSGKTSVWDGGVDALLAAHGRGGRTQVHWIAAAPSSIAATARTRAAGGPAPRAGSIQGAVGGVWIPAPGADGLCRRCGRVWPCLACGP</sequence>
<keyword evidence="2" id="KW-1185">Reference proteome</keyword>
<gene>
    <name evidence="1" type="ORF">GCM10009744_56840</name>
</gene>
<comment type="caution">
    <text evidence="1">The sequence shown here is derived from an EMBL/GenBank/DDBJ whole genome shotgun (WGS) entry which is preliminary data.</text>
</comment>
<evidence type="ECO:0000313" key="2">
    <source>
        <dbReference type="Proteomes" id="UP001501319"/>
    </source>
</evidence>
<dbReference type="Proteomes" id="UP001501319">
    <property type="component" value="Unassembled WGS sequence"/>
</dbReference>
<evidence type="ECO:0000313" key="1">
    <source>
        <dbReference type="EMBL" id="GAA1656669.1"/>
    </source>
</evidence>